<accession>E9J7H9</accession>
<protein>
    <submittedName>
        <fullName evidence="2">Uncharacterized protein</fullName>
    </submittedName>
</protein>
<dbReference type="HOGENOM" id="CLU_1995448_0_0_1"/>
<feature type="signal peptide" evidence="1">
    <location>
        <begin position="1"/>
        <end position="15"/>
    </location>
</feature>
<reference evidence="2" key="1">
    <citation type="journal article" date="2011" name="Proc. Natl. Acad. Sci. U.S.A.">
        <title>The genome of the fire ant Solenopsis invicta.</title>
        <authorList>
            <person name="Wurm Y."/>
            <person name="Wang J."/>
            <person name="Riba-Grognuz O."/>
            <person name="Corona M."/>
            <person name="Nygaard S."/>
            <person name="Hunt B.G."/>
            <person name="Ingram K.K."/>
            <person name="Falquet L."/>
            <person name="Nipitwattanaphon M."/>
            <person name="Gotzek D."/>
            <person name="Dijkstra M.B."/>
            <person name="Oettler J."/>
            <person name="Comtesse F."/>
            <person name="Shih C.J."/>
            <person name="Wu W.J."/>
            <person name="Yang C.C."/>
            <person name="Thomas J."/>
            <person name="Beaudoing E."/>
            <person name="Pradervand S."/>
            <person name="Flegel V."/>
            <person name="Cook E.D."/>
            <person name="Fabbretti R."/>
            <person name="Stockinger H."/>
            <person name="Long L."/>
            <person name="Farmerie W.G."/>
            <person name="Oakey J."/>
            <person name="Boomsma J.J."/>
            <person name="Pamilo P."/>
            <person name="Yi S.V."/>
            <person name="Heinze J."/>
            <person name="Goodisman M.A."/>
            <person name="Farinelli L."/>
            <person name="Harshman K."/>
            <person name="Hulo N."/>
            <person name="Cerutti L."/>
            <person name="Xenarios I."/>
            <person name="Shoemaker D."/>
            <person name="Keller L."/>
        </authorList>
    </citation>
    <scope>NUCLEOTIDE SEQUENCE [LARGE SCALE GENOMIC DNA]</scope>
</reference>
<name>E9J7H9_SOLIN</name>
<feature type="chain" id="PRO_5012722996" evidence="1">
    <location>
        <begin position="16"/>
        <end position="125"/>
    </location>
</feature>
<dbReference type="Gene3D" id="1.10.600.10">
    <property type="entry name" value="Farnesyl Diphosphate Synthase"/>
    <property type="match status" value="1"/>
</dbReference>
<organism>
    <name type="scientific">Solenopsis invicta</name>
    <name type="common">Red imported fire ant</name>
    <name type="synonym">Solenopsis wagneri</name>
    <dbReference type="NCBI Taxonomy" id="13686"/>
    <lineage>
        <taxon>Eukaryota</taxon>
        <taxon>Metazoa</taxon>
        <taxon>Ecdysozoa</taxon>
        <taxon>Arthropoda</taxon>
        <taxon>Hexapoda</taxon>
        <taxon>Insecta</taxon>
        <taxon>Pterygota</taxon>
        <taxon>Neoptera</taxon>
        <taxon>Endopterygota</taxon>
        <taxon>Hymenoptera</taxon>
        <taxon>Apocrita</taxon>
        <taxon>Aculeata</taxon>
        <taxon>Formicoidea</taxon>
        <taxon>Formicidae</taxon>
        <taxon>Myrmicinae</taxon>
        <taxon>Solenopsis</taxon>
    </lineage>
</organism>
<dbReference type="EMBL" id="GL768535">
    <property type="protein sequence ID" value="EFZ11222.1"/>
    <property type="molecule type" value="Genomic_DNA"/>
</dbReference>
<keyword evidence="1" id="KW-0732">Signal</keyword>
<evidence type="ECO:0000313" key="2">
    <source>
        <dbReference type="EMBL" id="EFZ11222.1"/>
    </source>
</evidence>
<sequence>MYIFQIFCLMMSAMADFCQIGFIGRKDKQGFPIPPIPLKDRTDYAVTEWTLLNIHVGSLFAKSCQSTLKIAGHNKEMEENGFEFGKHLALAWQVMHFKLKFTLVRIGNNECSRYFYRYFGSEFGK</sequence>
<gene>
    <name evidence="2" type="ORF">SINV_08135</name>
</gene>
<dbReference type="InterPro" id="IPR008949">
    <property type="entry name" value="Isoprenoid_synthase_dom_sf"/>
</dbReference>
<proteinExistence type="predicted"/>
<evidence type="ECO:0000256" key="1">
    <source>
        <dbReference type="SAM" id="SignalP"/>
    </source>
</evidence>
<dbReference type="AlphaFoldDB" id="E9J7H9"/>
<feature type="non-terminal residue" evidence="2">
    <location>
        <position position="125"/>
    </location>
</feature>